<dbReference type="EMBL" id="CP010525">
    <property type="protein sequence ID" value="AJO21058.1"/>
    <property type="molecule type" value="Genomic_DNA"/>
</dbReference>
<evidence type="ECO:0000313" key="1">
    <source>
        <dbReference type="EMBL" id="AJO21058.1"/>
    </source>
</evidence>
<name>A0AAN0WAL6_HEYCO</name>
<dbReference type="Proteomes" id="UP000032024">
    <property type="component" value="Chromosome"/>
</dbReference>
<keyword evidence="2" id="KW-1185">Reference proteome</keyword>
<protein>
    <submittedName>
        <fullName evidence="1">Uncharacterized protein</fullName>
    </submittedName>
</protein>
<gene>
    <name evidence="1" type="ORF">SB48_HM08orf00400</name>
</gene>
<reference evidence="2" key="1">
    <citation type="submission" date="2015-01" db="EMBL/GenBank/DDBJ databases">
        <title>Comparative genome analysis of Bacillus coagulans HM-08, Clostridium butyricum HM-68, Bacillus subtilis HM-66 and Bacillus paralicheniformis BL-09.</title>
        <authorList>
            <person name="Zhang H."/>
        </authorList>
    </citation>
    <scope>NUCLEOTIDE SEQUENCE [LARGE SCALE GENOMIC DNA]</scope>
    <source>
        <strain evidence="2">HM-08</strain>
    </source>
</reference>
<evidence type="ECO:0000313" key="2">
    <source>
        <dbReference type="Proteomes" id="UP000032024"/>
    </source>
</evidence>
<dbReference type="AlphaFoldDB" id="A0AAN0WAL6"/>
<organism evidence="1 2">
    <name type="scientific">Heyndrickxia coagulans</name>
    <name type="common">Weizmannia coagulans</name>
    <dbReference type="NCBI Taxonomy" id="1398"/>
    <lineage>
        <taxon>Bacteria</taxon>
        <taxon>Bacillati</taxon>
        <taxon>Bacillota</taxon>
        <taxon>Bacilli</taxon>
        <taxon>Bacillales</taxon>
        <taxon>Bacillaceae</taxon>
        <taxon>Heyndrickxia</taxon>
    </lineage>
</organism>
<proteinExistence type="predicted"/>
<sequence>MLRNKLIFPSFLHIDTLYSQVPDRFPYIEPVQSPFHMTKLAGKYPLPKMKDSRRKKLAAVFHVSSI</sequence>
<accession>A0AAN0WAL6</accession>